<evidence type="ECO:0000259" key="1">
    <source>
        <dbReference type="Pfam" id="PF00561"/>
    </source>
</evidence>
<evidence type="ECO:0000313" key="4">
    <source>
        <dbReference type="Proteomes" id="UP000238825"/>
    </source>
</evidence>
<dbReference type="Proteomes" id="UP000255295">
    <property type="component" value="Unassembled WGS sequence"/>
</dbReference>
<accession>A0A2S0K153</accession>
<dbReference type="Pfam" id="PF00561">
    <property type="entry name" value="Abhydrolase_1"/>
    <property type="match status" value="1"/>
</dbReference>
<protein>
    <submittedName>
        <fullName evidence="3">3-oxoadipate enol lactonase</fullName>
        <ecNumber evidence="3">3.1.1.10</ecNumber>
    </submittedName>
    <submittedName>
        <fullName evidence="2">Alpha/beta hydrolase</fullName>
    </submittedName>
</protein>
<dbReference type="PRINTS" id="PR00111">
    <property type="entry name" value="ABHYDROLASE"/>
</dbReference>
<feature type="domain" description="AB hydrolase-1" evidence="1">
    <location>
        <begin position="24"/>
        <end position="280"/>
    </location>
</feature>
<evidence type="ECO:0000313" key="3">
    <source>
        <dbReference type="EMBL" id="SUV17107.1"/>
    </source>
</evidence>
<evidence type="ECO:0000313" key="5">
    <source>
        <dbReference type="Proteomes" id="UP000255295"/>
    </source>
</evidence>
<evidence type="ECO:0000313" key="2">
    <source>
        <dbReference type="EMBL" id="AVK97039.1"/>
    </source>
</evidence>
<organism evidence="2 4">
    <name type="scientific">Lysinibacillus sphaericus</name>
    <name type="common">Bacillus sphaericus</name>
    <dbReference type="NCBI Taxonomy" id="1421"/>
    <lineage>
        <taxon>Bacteria</taxon>
        <taxon>Bacillati</taxon>
        <taxon>Bacillota</taxon>
        <taxon>Bacilli</taxon>
        <taxon>Bacillales</taxon>
        <taxon>Bacillaceae</taxon>
        <taxon>Lysinibacillus</taxon>
    </lineage>
</organism>
<dbReference type="InterPro" id="IPR029058">
    <property type="entry name" value="AB_hydrolase_fold"/>
</dbReference>
<dbReference type="EC" id="3.1.1.10" evidence="3"/>
<dbReference type="EMBL" id="CP019980">
    <property type="protein sequence ID" value="AVK97039.1"/>
    <property type="molecule type" value="Genomic_DNA"/>
</dbReference>
<gene>
    <name evidence="2" type="ORF">LS41612_12570</name>
    <name evidence="3" type="ORF">NCTC10338_02195</name>
</gene>
<dbReference type="GO" id="GO:0016020">
    <property type="term" value="C:membrane"/>
    <property type="evidence" value="ECO:0007669"/>
    <property type="project" value="TreeGrafter"/>
</dbReference>
<dbReference type="RefSeq" id="WP_024361797.1">
    <property type="nucleotide sequence ID" value="NZ_BJNS01000007.1"/>
</dbReference>
<name>A0A2S0K153_LYSSH</name>
<dbReference type="AlphaFoldDB" id="A0A2S0K153"/>
<dbReference type="SUPFAM" id="SSF53474">
    <property type="entry name" value="alpha/beta-Hydrolases"/>
    <property type="match status" value="1"/>
</dbReference>
<reference evidence="3 5" key="2">
    <citation type="submission" date="2018-06" db="EMBL/GenBank/DDBJ databases">
        <authorList>
            <consortium name="Pathogen Informatics"/>
            <person name="Doyle S."/>
        </authorList>
    </citation>
    <scope>NUCLEOTIDE SEQUENCE [LARGE SCALE GENOMIC DNA]</scope>
    <source>
        <strain evidence="3 5">NCTC10338</strain>
    </source>
</reference>
<dbReference type="InterPro" id="IPR050266">
    <property type="entry name" value="AB_hydrolase_sf"/>
</dbReference>
<keyword evidence="2" id="KW-0378">Hydrolase</keyword>
<dbReference type="Gene3D" id="3.40.50.1820">
    <property type="entry name" value="alpha/beta hydrolase"/>
    <property type="match status" value="1"/>
</dbReference>
<dbReference type="GO" id="GO:0050357">
    <property type="term" value="F:tropinesterase activity"/>
    <property type="evidence" value="ECO:0007669"/>
    <property type="project" value="UniProtKB-EC"/>
</dbReference>
<dbReference type="InterPro" id="IPR000073">
    <property type="entry name" value="AB_hydrolase_1"/>
</dbReference>
<dbReference type="GeneID" id="48277035"/>
<dbReference type="Proteomes" id="UP000238825">
    <property type="component" value="Chromosome"/>
</dbReference>
<dbReference type="PANTHER" id="PTHR43798:SF33">
    <property type="entry name" value="HYDROLASE, PUTATIVE (AFU_ORTHOLOGUE AFUA_2G14860)-RELATED"/>
    <property type="match status" value="1"/>
</dbReference>
<dbReference type="PANTHER" id="PTHR43798">
    <property type="entry name" value="MONOACYLGLYCEROL LIPASE"/>
    <property type="match status" value="1"/>
</dbReference>
<dbReference type="EMBL" id="UFSZ01000001">
    <property type="protein sequence ID" value="SUV17107.1"/>
    <property type="molecule type" value="Genomic_DNA"/>
</dbReference>
<reference evidence="2 4" key="1">
    <citation type="submission" date="2017-03" db="EMBL/GenBank/DDBJ databases">
        <title>The whole genome sequencing and assembly of Lysinibacillus sphaericus DSM 28T strain.</title>
        <authorList>
            <person name="Lee Y.-J."/>
            <person name="Yi H."/>
            <person name="Bahn Y.-S."/>
            <person name="Kim J.F."/>
            <person name="Lee D.-W."/>
        </authorList>
    </citation>
    <scope>NUCLEOTIDE SEQUENCE [LARGE SCALE GENOMIC DNA]</scope>
    <source>
        <strain evidence="2 4">DSM 28</strain>
    </source>
</reference>
<sequence length="303" mass="34134">MLQKVQLKNGETMAYRKRDGGNQTLLCIHGNMTSSKHWDVLLVSLDTNYTIYAIDLRGFGGSSYHQPIHAIQDFSDDVKLFVDAIDLDHFDMIGWSTGGAVCMQFVANYPGYCQRLILLASASTRGYPFYSDFGTGNPAAFKRAATYQEVLMDTSKTKTVQGFYDTKNSQGLKSIWDTFIYTHRQPDPEHYDAYVADMLTQRNLAEVYHALNTFNLSAVDNEVAKGTNEVQQLNIPILVLRGDRDLVITEQMNEETMGDLAKHAQFVSLKNCGHSPLIDDLQQLLFEIETFLQFGGKINALKQ</sequence>
<proteinExistence type="predicted"/>